<name>A0ABW4BPV2_9LACO</name>
<keyword evidence="1" id="KW-0812">Transmembrane</keyword>
<keyword evidence="1" id="KW-1133">Transmembrane helix</keyword>
<comment type="caution">
    <text evidence="2">The sequence shown here is derived from an EMBL/GenBank/DDBJ whole genome shotgun (WGS) entry which is preliminary data.</text>
</comment>
<keyword evidence="3" id="KW-1185">Reference proteome</keyword>
<evidence type="ECO:0008006" key="4">
    <source>
        <dbReference type="Google" id="ProtNLM"/>
    </source>
</evidence>
<organism evidence="2 3">
    <name type="scientific">Lapidilactobacillus gannanensis</name>
    <dbReference type="NCBI Taxonomy" id="2486002"/>
    <lineage>
        <taxon>Bacteria</taxon>
        <taxon>Bacillati</taxon>
        <taxon>Bacillota</taxon>
        <taxon>Bacilli</taxon>
        <taxon>Lactobacillales</taxon>
        <taxon>Lactobacillaceae</taxon>
        <taxon>Lapidilactobacillus</taxon>
    </lineage>
</organism>
<keyword evidence="1" id="KW-0472">Membrane</keyword>
<dbReference type="RefSeq" id="WP_125650313.1">
    <property type="nucleotide sequence ID" value="NZ_JBHTOH010000085.1"/>
</dbReference>
<feature type="transmembrane region" description="Helical" evidence="1">
    <location>
        <begin position="101"/>
        <end position="120"/>
    </location>
</feature>
<feature type="transmembrane region" description="Helical" evidence="1">
    <location>
        <begin position="132"/>
        <end position="156"/>
    </location>
</feature>
<protein>
    <recommendedName>
        <fullName evidence="4">ECF transporter S component</fullName>
    </recommendedName>
</protein>
<gene>
    <name evidence="2" type="ORF">ACFQ4R_08905</name>
</gene>
<feature type="transmembrane region" description="Helical" evidence="1">
    <location>
        <begin position="70"/>
        <end position="89"/>
    </location>
</feature>
<accession>A0ABW4BPV2</accession>
<evidence type="ECO:0000256" key="1">
    <source>
        <dbReference type="SAM" id="Phobius"/>
    </source>
</evidence>
<evidence type="ECO:0000313" key="2">
    <source>
        <dbReference type="EMBL" id="MFD1411701.1"/>
    </source>
</evidence>
<proteinExistence type="predicted"/>
<dbReference type="EMBL" id="JBHTOH010000085">
    <property type="protein sequence ID" value="MFD1411701.1"/>
    <property type="molecule type" value="Genomic_DNA"/>
</dbReference>
<feature type="transmembrane region" description="Helical" evidence="1">
    <location>
        <begin position="6"/>
        <end position="25"/>
    </location>
</feature>
<sequence length="177" mass="20180">MRTQSVRWITFIALMGALGVGLNYLTAALPNFSMILAFFLLILSYAGGVAGSLTMLITVLAANIRTGGVGPWTLFQIIAYLIIFMIWQLLSKTFVLKKWRLSRAVIAALLAFSFGFWNALFNVPFYHLPNFLAYYLQGLPFDTAYCLATGITYYFMDRYLFPLLQRRVPELSRKEHH</sequence>
<feature type="transmembrane region" description="Helical" evidence="1">
    <location>
        <begin position="37"/>
        <end position="64"/>
    </location>
</feature>
<dbReference type="Proteomes" id="UP001597191">
    <property type="component" value="Unassembled WGS sequence"/>
</dbReference>
<evidence type="ECO:0000313" key="3">
    <source>
        <dbReference type="Proteomes" id="UP001597191"/>
    </source>
</evidence>
<reference evidence="3" key="1">
    <citation type="journal article" date="2019" name="Int. J. Syst. Evol. Microbiol.">
        <title>The Global Catalogue of Microorganisms (GCM) 10K type strain sequencing project: providing services to taxonomists for standard genome sequencing and annotation.</title>
        <authorList>
            <consortium name="The Broad Institute Genomics Platform"/>
            <consortium name="The Broad Institute Genome Sequencing Center for Infectious Disease"/>
            <person name="Wu L."/>
            <person name="Ma J."/>
        </authorList>
    </citation>
    <scope>NUCLEOTIDE SEQUENCE [LARGE SCALE GENOMIC DNA]</scope>
    <source>
        <strain evidence="3">CCM 8937</strain>
    </source>
</reference>
<dbReference type="Gene3D" id="1.10.1760.20">
    <property type="match status" value="1"/>
</dbReference>